<dbReference type="SMART" id="SM00797">
    <property type="entry name" value="AHS2"/>
    <property type="match status" value="1"/>
</dbReference>
<comment type="caution">
    <text evidence="5">The sequence shown here is derived from an EMBL/GenBank/DDBJ whole genome shotgun (WGS) entry which is preliminary data.</text>
</comment>
<evidence type="ECO:0000259" key="4">
    <source>
        <dbReference type="SMART" id="SM00797"/>
    </source>
</evidence>
<name>A0A371K794_9GAMM</name>
<dbReference type="SUPFAM" id="SSF50891">
    <property type="entry name" value="Cyclophilin-like"/>
    <property type="match status" value="1"/>
</dbReference>
<evidence type="ECO:0000256" key="3">
    <source>
        <dbReference type="ARBA" id="ARBA00022840"/>
    </source>
</evidence>
<evidence type="ECO:0000256" key="2">
    <source>
        <dbReference type="ARBA" id="ARBA00022801"/>
    </source>
</evidence>
<dbReference type="Proteomes" id="UP000264492">
    <property type="component" value="Unassembled WGS sequence"/>
</dbReference>
<dbReference type="GO" id="GO:0016787">
    <property type="term" value="F:hydrolase activity"/>
    <property type="evidence" value="ECO:0007669"/>
    <property type="project" value="UniProtKB-KW"/>
</dbReference>
<dbReference type="Pfam" id="PF02626">
    <property type="entry name" value="CT_A_B"/>
    <property type="match status" value="1"/>
</dbReference>
<dbReference type="InterPro" id="IPR003778">
    <property type="entry name" value="CT_A_B"/>
</dbReference>
<proteinExistence type="predicted"/>
<gene>
    <name evidence="5" type="ORF">DX914_06940</name>
</gene>
<keyword evidence="1" id="KW-0547">Nucleotide-binding</keyword>
<keyword evidence="2" id="KW-0378">Hydrolase</keyword>
<sequence length="335" mass="34813">MRAVGSRLVNASASLRNDAWIDVINGGALSLVQDQGRDGWRHLGVARGGALDPDSAALANMLVGNPADAAVLEFALQGPSLRLPQPLRLAVLGAQCEARFDGAALPLARPVELPAGTLHLGGMREGARAWVAVSGGIDLPQVLGSRATDLRGGYGGVDGRALRKGDRLPIGAHAAIEADAPRAPGWWIDPRAGHDPLAPIRYVASTAPALRDVVLAVGQREWRVHPASNRQGLRLDGDALDALSASGLSEPVAPGTLQLPPDGRPIVLLADAQTVGGYARLGHVIAADLPRLAQLQPNQRLRLRACGADEAAAAQAAARAERARLELAIAARLRG</sequence>
<evidence type="ECO:0000313" key="6">
    <source>
        <dbReference type="Proteomes" id="UP000264492"/>
    </source>
</evidence>
<dbReference type="InterPro" id="IPR052708">
    <property type="entry name" value="PxpC"/>
</dbReference>
<keyword evidence="6" id="KW-1185">Reference proteome</keyword>
<feature type="domain" description="Carboxyltransferase" evidence="4">
    <location>
        <begin position="42"/>
        <end position="321"/>
    </location>
</feature>
<evidence type="ECO:0000256" key="1">
    <source>
        <dbReference type="ARBA" id="ARBA00022741"/>
    </source>
</evidence>
<dbReference type="InterPro" id="IPR029000">
    <property type="entry name" value="Cyclophilin-like_dom_sf"/>
</dbReference>
<dbReference type="EMBL" id="QTSU01000001">
    <property type="protein sequence ID" value="RDZ29727.1"/>
    <property type="molecule type" value="Genomic_DNA"/>
</dbReference>
<keyword evidence="3" id="KW-0067">ATP-binding</keyword>
<dbReference type="PANTHER" id="PTHR43309">
    <property type="entry name" value="5-OXOPROLINASE SUBUNIT C"/>
    <property type="match status" value="1"/>
</dbReference>
<dbReference type="Gene3D" id="2.40.100.10">
    <property type="entry name" value="Cyclophilin-like"/>
    <property type="match status" value="1"/>
</dbReference>
<evidence type="ECO:0000313" key="5">
    <source>
        <dbReference type="EMBL" id="RDZ29727.1"/>
    </source>
</evidence>
<dbReference type="GO" id="GO:0005524">
    <property type="term" value="F:ATP binding"/>
    <property type="evidence" value="ECO:0007669"/>
    <property type="project" value="UniProtKB-KW"/>
</dbReference>
<protein>
    <recommendedName>
        <fullName evidence="4">Carboxyltransferase domain-containing protein</fullName>
    </recommendedName>
</protein>
<dbReference type="AlphaFoldDB" id="A0A371K794"/>
<accession>A0A371K794</accession>
<organism evidence="5 6">
    <name type="scientific">Lysobacter silvisoli</name>
    <dbReference type="NCBI Taxonomy" id="2293254"/>
    <lineage>
        <taxon>Bacteria</taxon>
        <taxon>Pseudomonadati</taxon>
        <taxon>Pseudomonadota</taxon>
        <taxon>Gammaproteobacteria</taxon>
        <taxon>Lysobacterales</taxon>
        <taxon>Lysobacteraceae</taxon>
        <taxon>Lysobacter</taxon>
    </lineage>
</organism>
<dbReference type="NCBIfam" id="TIGR00724">
    <property type="entry name" value="urea_amlyse_rel"/>
    <property type="match status" value="1"/>
</dbReference>
<reference evidence="5 6" key="1">
    <citation type="submission" date="2018-08" db="EMBL/GenBank/DDBJ databases">
        <title>Lysobacter sp. zong2l5, whole genome shotgun sequence.</title>
        <authorList>
            <person name="Zhang X."/>
            <person name="Feng G."/>
            <person name="Zhu H."/>
        </authorList>
    </citation>
    <scope>NUCLEOTIDE SEQUENCE [LARGE SCALE GENOMIC DNA]</scope>
    <source>
        <strain evidence="6">zong2l5</strain>
    </source>
</reference>
<dbReference type="PANTHER" id="PTHR43309:SF3">
    <property type="entry name" value="5-OXOPROLINASE SUBUNIT C"/>
    <property type="match status" value="1"/>
</dbReference>